<organism evidence="2 3">
    <name type="scientific">Lentinus tigrinus ALCF2SS1-6</name>
    <dbReference type="NCBI Taxonomy" id="1328759"/>
    <lineage>
        <taxon>Eukaryota</taxon>
        <taxon>Fungi</taxon>
        <taxon>Dikarya</taxon>
        <taxon>Basidiomycota</taxon>
        <taxon>Agaricomycotina</taxon>
        <taxon>Agaricomycetes</taxon>
        <taxon>Polyporales</taxon>
        <taxon>Polyporaceae</taxon>
        <taxon>Lentinus</taxon>
    </lineage>
</organism>
<reference evidence="2" key="1">
    <citation type="journal article" date="2018" name="Genome Biol. Evol.">
        <title>Genomics and development of Lentinus tigrinus, a white-rot wood-decaying mushroom with dimorphic fruiting bodies.</title>
        <authorList>
            <person name="Wu B."/>
            <person name="Xu Z."/>
            <person name="Knudson A."/>
            <person name="Carlson A."/>
            <person name="Chen N."/>
            <person name="Kovaka S."/>
            <person name="LaButti K."/>
            <person name="Lipzen A."/>
            <person name="Pennachio C."/>
            <person name="Riley R."/>
            <person name="Schakwitz W."/>
            <person name="Umezawa K."/>
            <person name="Ohm R.A."/>
            <person name="Grigoriev I.V."/>
            <person name="Nagy L.G."/>
            <person name="Gibbons J."/>
            <person name="Hibbett D."/>
        </authorList>
    </citation>
    <scope>NUCLEOTIDE SEQUENCE [LARGE SCALE GENOMIC DNA]</scope>
    <source>
        <strain evidence="2">ALCF2SS1-6</strain>
    </source>
</reference>
<dbReference type="AlphaFoldDB" id="A0A5C2RP38"/>
<feature type="compositionally biased region" description="Low complexity" evidence="1">
    <location>
        <begin position="90"/>
        <end position="113"/>
    </location>
</feature>
<dbReference type="EMBL" id="ML122345">
    <property type="protein sequence ID" value="RPD52679.1"/>
    <property type="molecule type" value="Genomic_DNA"/>
</dbReference>
<accession>A0A5C2RP38</accession>
<evidence type="ECO:0000313" key="3">
    <source>
        <dbReference type="Proteomes" id="UP000313359"/>
    </source>
</evidence>
<protein>
    <submittedName>
        <fullName evidence="2">Uncharacterized protein</fullName>
    </submittedName>
</protein>
<dbReference type="Proteomes" id="UP000313359">
    <property type="component" value="Unassembled WGS sequence"/>
</dbReference>
<gene>
    <name evidence="2" type="ORF">L227DRAFT_617612</name>
</gene>
<keyword evidence="3" id="KW-1185">Reference proteome</keyword>
<proteinExistence type="predicted"/>
<name>A0A5C2RP38_9APHY</name>
<sequence>MQVDLETEMCQQLSADYSAGTLTAWDFAVMMAKYHASLASCKVEVKDLTTLLPCVELTANSTAKARSKRLPCSWATLALHHMPSDPEVDSPSTGDAPAGPPTTTANTSAGTSTRPPSTLKGKGRAGAPATQDPKAHMGSTIVLQ</sequence>
<feature type="region of interest" description="Disordered" evidence="1">
    <location>
        <begin position="82"/>
        <end position="144"/>
    </location>
</feature>
<evidence type="ECO:0000256" key="1">
    <source>
        <dbReference type="SAM" id="MobiDB-lite"/>
    </source>
</evidence>
<evidence type="ECO:0000313" key="2">
    <source>
        <dbReference type="EMBL" id="RPD52679.1"/>
    </source>
</evidence>